<dbReference type="RefSeq" id="WP_380027716.1">
    <property type="nucleotide sequence ID" value="NZ_JBHSHC010000125.1"/>
</dbReference>
<feature type="transmembrane region" description="Helical" evidence="12">
    <location>
        <begin position="44"/>
        <end position="62"/>
    </location>
</feature>
<name>A0ABV9Q679_9BACL</name>
<evidence type="ECO:0000313" key="14">
    <source>
        <dbReference type="EMBL" id="MFC4769329.1"/>
    </source>
</evidence>
<evidence type="ECO:0000259" key="13">
    <source>
        <dbReference type="Pfam" id="PF00892"/>
    </source>
</evidence>
<reference evidence="15" key="1">
    <citation type="journal article" date="2019" name="Int. J. Syst. Evol. Microbiol.">
        <title>The Global Catalogue of Microorganisms (GCM) 10K type strain sequencing project: providing services to taxonomists for standard genome sequencing and annotation.</title>
        <authorList>
            <consortium name="The Broad Institute Genomics Platform"/>
            <consortium name="The Broad Institute Genome Sequencing Center for Infectious Disease"/>
            <person name="Wu L."/>
            <person name="Ma J."/>
        </authorList>
    </citation>
    <scope>NUCLEOTIDE SEQUENCE [LARGE SCALE GENOMIC DNA]</scope>
    <source>
        <strain evidence="15">WYCCWR 12678</strain>
    </source>
</reference>
<accession>A0ABV9Q679</accession>
<keyword evidence="4" id="KW-0444">Lipid biosynthesis</keyword>
<dbReference type="Proteomes" id="UP001596002">
    <property type="component" value="Unassembled WGS sequence"/>
</dbReference>
<dbReference type="PANTHER" id="PTHR30561">
    <property type="entry name" value="SMR FAMILY PROTON-DEPENDENT DRUG EFFLUX TRANSPORTER SUGE"/>
    <property type="match status" value="1"/>
</dbReference>
<evidence type="ECO:0000256" key="3">
    <source>
        <dbReference type="ARBA" id="ARBA00022475"/>
    </source>
</evidence>
<protein>
    <submittedName>
        <fullName evidence="14">EamA family transporter</fullName>
    </submittedName>
</protein>
<dbReference type="InterPro" id="IPR000390">
    <property type="entry name" value="Small_drug/metabolite_transptr"/>
</dbReference>
<evidence type="ECO:0000256" key="1">
    <source>
        <dbReference type="ARBA" id="ARBA00004651"/>
    </source>
</evidence>
<keyword evidence="8" id="KW-0448">Lipopolysaccharide biosynthesis</keyword>
<keyword evidence="11 12" id="KW-0472">Membrane</keyword>
<organism evidence="14 15">
    <name type="scientific">Effusibacillus consociatus</name>
    <dbReference type="NCBI Taxonomy" id="1117041"/>
    <lineage>
        <taxon>Bacteria</taxon>
        <taxon>Bacillati</taxon>
        <taxon>Bacillota</taxon>
        <taxon>Bacilli</taxon>
        <taxon>Bacillales</taxon>
        <taxon>Alicyclobacillaceae</taxon>
        <taxon>Effusibacillus</taxon>
    </lineage>
</organism>
<comment type="subcellular location">
    <subcellularLocation>
        <location evidence="1">Cell membrane</location>
        <topology evidence="1">Multi-pass membrane protein</topology>
    </subcellularLocation>
</comment>
<dbReference type="EMBL" id="JBHSHC010000125">
    <property type="protein sequence ID" value="MFC4769329.1"/>
    <property type="molecule type" value="Genomic_DNA"/>
</dbReference>
<keyword evidence="7 12" id="KW-0812">Transmembrane</keyword>
<keyword evidence="10" id="KW-0443">Lipid metabolism</keyword>
<comment type="similarity">
    <text evidence="2">Belongs to the EamA transporter family.</text>
</comment>
<gene>
    <name evidence="14" type="ORF">ACFO8Q_18525</name>
</gene>
<feature type="transmembrane region" description="Helical" evidence="12">
    <location>
        <begin position="95"/>
        <end position="113"/>
    </location>
</feature>
<keyword evidence="3" id="KW-1003">Cell membrane</keyword>
<evidence type="ECO:0000313" key="15">
    <source>
        <dbReference type="Proteomes" id="UP001596002"/>
    </source>
</evidence>
<evidence type="ECO:0000256" key="7">
    <source>
        <dbReference type="ARBA" id="ARBA00022692"/>
    </source>
</evidence>
<sequence>MNYVFLLSNIVLLVAGQVFFKIGLDRIGGVSVSNLWKAALQPYVILGLFLYVAATGLWFIVLSRMSLSVAYPLQSLAYVLGVLIAWSLFGEMVPPIRWIGVLVILVGVALVAWE</sequence>
<keyword evidence="5" id="KW-0997">Cell inner membrane</keyword>
<feature type="domain" description="EamA" evidence="13">
    <location>
        <begin position="10"/>
        <end position="112"/>
    </location>
</feature>
<dbReference type="Gene3D" id="1.10.3730.20">
    <property type="match status" value="1"/>
</dbReference>
<evidence type="ECO:0000256" key="8">
    <source>
        <dbReference type="ARBA" id="ARBA00022985"/>
    </source>
</evidence>
<evidence type="ECO:0000256" key="12">
    <source>
        <dbReference type="SAM" id="Phobius"/>
    </source>
</evidence>
<dbReference type="SUPFAM" id="SSF103481">
    <property type="entry name" value="Multidrug resistance efflux transporter EmrE"/>
    <property type="match status" value="1"/>
</dbReference>
<dbReference type="InterPro" id="IPR037185">
    <property type="entry name" value="EmrE-like"/>
</dbReference>
<keyword evidence="6" id="KW-0441">Lipid A biosynthesis</keyword>
<evidence type="ECO:0000256" key="5">
    <source>
        <dbReference type="ARBA" id="ARBA00022519"/>
    </source>
</evidence>
<evidence type="ECO:0000256" key="9">
    <source>
        <dbReference type="ARBA" id="ARBA00022989"/>
    </source>
</evidence>
<keyword evidence="9 12" id="KW-1133">Transmembrane helix</keyword>
<evidence type="ECO:0000256" key="2">
    <source>
        <dbReference type="ARBA" id="ARBA00007362"/>
    </source>
</evidence>
<proteinExistence type="inferred from homology"/>
<evidence type="ECO:0000256" key="6">
    <source>
        <dbReference type="ARBA" id="ARBA00022556"/>
    </source>
</evidence>
<comment type="caution">
    <text evidence="14">The sequence shown here is derived from an EMBL/GenBank/DDBJ whole genome shotgun (WGS) entry which is preliminary data.</text>
</comment>
<keyword evidence="15" id="KW-1185">Reference proteome</keyword>
<evidence type="ECO:0000256" key="4">
    <source>
        <dbReference type="ARBA" id="ARBA00022516"/>
    </source>
</evidence>
<dbReference type="Pfam" id="PF00892">
    <property type="entry name" value="EamA"/>
    <property type="match status" value="1"/>
</dbReference>
<dbReference type="InterPro" id="IPR000620">
    <property type="entry name" value="EamA_dom"/>
</dbReference>
<evidence type="ECO:0000256" key="11">
    <source>
        <dbReference type="ARBA" id="ARBA00023136"/>
    </source>
</evidence>
<evidence type="ECO:0000256" key="10">
    <source>
        <dbReference type="ARBA" id="ARBA00023098"/>
    </source>
</evidence>
<dbReference type="PANTHER" id="PTHR30561:SF9">
    <property type="entry name" value="4-AMINO-4-DEOXY-L-ARABINOSE-PHOSPHOUNDECAPRENOL FLIPPASE SUBUNIT ARNF-RELATED"/>
    <property type="match status" value="1"/>
</dbReference>
<feature type="transmembrane region" description="Helical" evidence="12">
    <location>
        <begin position="69"/>
        <end position="89"/>
    </location>
</feature>